<organism evidence="2 3">
    <name type="scientific">Phyllobacterium phragmitis</name>
    <dbReference type="NCBI Taxonomy" id="2670329"/>
    <lineage>
        <taxon>Bacteria</taxon>
        <taxon>Pseudomonadati</taxon>
        <taxon>Pseudomonadota</taxon>
        <taxon>Alphaproteobacteria</taxon>
        <taxon>Hyphomicrobiales</taxon>
        <taxon>Phyllobacteriaceae</taxon>
        <taxon>Phyllobacterium</taxon>
    </lineage>
</organism>
<dbReference type="AlphaFoldDB" id="A0A2S9IWE9"/>
<name>A0A2S9IWE9_9HYPH</name>
<dbReference type="Pfam" id="PF07812">
    <property type="entry name" value="TfuA"/>
    <property type="match status" value="1"/>
</dbReference>
<dbReference type="Proteomes" id="UP000239434">
    <property type="component" value="Unassembled WGS sequence"/>
</dbReference>
<feature type="domain" description="TfuA-like core" evidence="1">
    <location>
        <begin position="47"/>
        <end position="166"/>
    </location>
</feature>
<evidence type="ECO:0000313" key="2">
    <source>
        <dbReference type="EMBL" id="PRD44852.1"/>
    </source>
</evidence>
<sequence length="236" mass="26201">MKVVFVGPTLPDAPDLVSEDITVRAPARQGDILEAVRQGANVIGLIDGNFEHVAPVWHKEILHALSQGVKICGAASMGALRAAECSFYGMEGVGSIYRQYERSEILDDADVAQLHAPREMRYFSISVPMVNVVATLKKLNAEKLINAEEAEALKEAARSIFFKERTYRATTDRAVLTDKGRKAEILDLLLTLGVNQKRLDALQLLQWLAAMQDIRTPITTTWLFNSTNMWKAAFDN</sequence>
<dbReference type="InterPro" id="IPR012924">
    <property type="entry name" value="TfuA_core"/>
</dbReference>
<dbReference type="EMBL" id="PVBR01000003">
    <property type="protein sequence ID" value="PRD44852.1"/>
    <property type="molecule type" value="Genomic_DNA"/>
</dbReference>
<dbReference type="RefSeq" id="WP_105740933.1">
    <property type="nucleotide sequence ID" value="NZ_PVBR01000003.1"/>
</dbReference>
<proteinExistence type="predicted"/>
<accession>A0A2S9IWE9</accession>
<evidence type="ECO:0000259" key="1">
    <source>
        <dbReference type="Pfam" id="PF07812"/>
    </source>
</evidence>
<comment type="caution">
    <text evidence="2">The sequence shown here is derived from an EMBL/GenBank/DDBJ whole genome shotgun (WGS) entry which is preliminary data.</text>
</comment>
<evidence type="ECO:0000313" key="3">
    <source>
        <dbReference type="Proteomes" id="UP000239434"/>
    </source>
</evidence>
<gene>
    <name evidence="2" type="ORF">C5748_05610</name>
</gene>
<protein>
    <submittedName>
        <fullName evidence="2">Antibiotic resistance protein</fullName>
    </submittedName>
</protein>
<keyword evidence="3" id="KW-1185">Reference proteome</keyword>
<reference evidence="2 3" key="1">
    <citation type="submission" date="2018-02" db="EMBL/GenBank/DDBJ databases">
        <title>The draft genome of Phyllobacterium sp. 1N-3.</title>
        <authorList>
            <person name="Liu L."/>
            <person name="Li L."/>
            <person name="Zhang X."/>
            <person name="Wang T."/>
            <person name="Liang L."/>
        </authorList>
    </citation>
    <scope>NUCLEOTIDE SEQUENCE [LARGE SCALE GENOMIC DNA]</scope>
    <source>
        <strain evidence="2 3">1N-3</strain>
    </source>
</reference>